<evidence type="ECO:0000313" key="2">
    <source>
        <dbReference type="EMBL" id="MBO8462911.1"/>
    </source>
</evidence>
<keyword evidence="1" id="KW-0472">Membrane</keyword>
<gene>
    <name evidence="2" type="ORF">IAC13_03145</name>
</gene>
<sequence>MEDFFECVIGFNIYTYGGNIFYISYQWIMILALPLILSYNKRKGKSMKFLFYFLYIIHIIILYLIKQLLY</sequence>
<dbReference type="Proteomes" id="UP000823618">
    <property type="component" value="Unassembled WGS sequence"/>
</dbReference>
<organism evidence="2 3">
    <name type="scientific">Candidatus Scybalomonas excrementavium</name>
    <dbReference type="NCBI Taxonomy" id="2840943"/>
    <lineage>
        <taxon>Bacteria</taxon>
        <taxon>Bacillati</taxon>
        <taxon>Bacillota</taxon>
        <taxon>Clostridia</taxon>
        <taxon>Lachnospirales</taxon>
        <taxon>Lachnospiraceae</taxon>
        <taxon>Lachnospiraceae incertae sedis</taxon>
        <taxon>Candidatus Scybalomonas</taxon>
    </lineage>
</organism>
<keyword evidence="1" id="KW-1133">Transmembrane helix</keyword>
<dbReference type="EMBL" id="JADIML010000087">
    <property type="protein sequence ID" value="MBO8462911.1"/>
    <property type="molecule type" value="Genomic_DNA"/>
</dbReference>
<keyword evidence="1" id="KW-0812">Transmembrane</keyword>
<evidence type="ECO:0000313" key="3">
    <source>
        <dbReference type="Proteomes" id="UP000823618"/>
    </source>
</evidence>
<proteinExistence type="predicted"/>
<evidence type="ECO:0000256" key="1">
    <source>
        <dbReference type="SAM" id="Phobius"/>
    </source>
</evidence>
<protein>
    <submittedName>
        <fullName evidence="2">Uncharacterized protein</fullName>
    </submittedName>
</protein>
<reference evidence="2" key="1">
    <citation type="submission" date="2020-10" db="EMBL/GenBank/DDBJ databases">
        <authorList>
            <person name="Gilroy R."/>
        </authorList>
    </citation>
    <scope>NUCLEOTIDE SEQUENCE</scope>
    <source>
        <strain evidence="2">E3-2379</strain>
    </source>
</reference>
<feature type="transmembrane region" description="Helical" evidence="1">
    <location>
        <begin position="20"/>
        <end position="37"/>
    </location>
</feature>
<dbReference type="AlphaFoldDB" id="A0A9D9I0N1"/>
<reference evidence="2" key="2">
    <citation type="journal article" date="2021" name="PeerJ">
        <title>Extensive microbial diversity within the chicken gut microbiome revealed by metagenomics and culture.</title>
        <authorList>
            <person name="Gilroy R."/>
            <person name="Ravi A."/>
            <person name="Getino M."/>
            <person name="Pursley I."/>
            <person name="Horton D.L."/>
            <person name="Alikhan N.F."/>
            <person name="Baker D."/>
            <person name="Gharbi K."/>
            <person name="Hall N."/>
            <person name="Watson M."/>
            <person name="Adriaenssens E.M."/>
            <person name="Foster-Nyarko E."/>
            <person name="Jarju S."/>
            <person name="Secka A."/>
            <person name="Antonio M."/>
            <person name="Oren A."/>
            <person name="Chaudhuri R.R."/>
            <person name="La Ragione R."/>
            <person name="Hildebrand F."/>
            <person name="Pallen M.J."/>
        </authorList>
    </citation>
    <scope>NUCLEOTIDE SEQUENCE</scope>
    <source>
        <strain evidence="2">E3-2379</strain>
    </source>
</reference>
<feature type="transmembrane region" description="Helical" evidence="1">
    <location>
        <begin position="49"/>
        <end position="65"/>
    </location>
</feature>
<comment type="caution">
    <text evidence="2">The sequence shown here is derived from an EMBL/GenBank/DDBJ whole genome shotgun (WGS) entry which is preliminary data.</text>
</comment>
<accession>A0A9D9I0N1</accession>
<name>A0A9D9I0N1_9FIRM</name>